<gene>
    <name evidence="6" type="ORF">J2D73_01690</name>
</gene>
<evidence type="ECO:0000256" key="1">
    <source>
        <dbReference type="ARBA" id="ARBA00009437"/>
    </source>
</evidence>
<dbReference type="Pfam" id="PF00126">
    <property type="entry name" value="HTH_1"/>
    <property type="match status" value="1"/>
</dbReference>
<dbReference type="Gene3D" id="3.40.190.10">
    <property type="entry name" value="Periplasmic binding protein-like II"/>
    <property type="match status" value="2"/>
</dbReference>
<feature type="domain" description="HTH lysR-type" evidence="5">
    <location>
        <begin position="1"/>
        <end position="58"/>
    </location>
</feature>
<dbReference type="InterPro" id="IPR036388">
    <property type="entry name" value="WH-like_DNA-bd_sf"/>
</dbReference>
<evidence type="ECO:0000256" key="3">
    <source>
        <dbReference type="ARBA" id="ARBA00023125"/>
    </source>
</evidence>
<keyword evidence="2" id="KW-0805">Transcription regulation</keyword>
<dbReference type="PROSITE" id="PS50931">
    <property type="entry name" value="HTH_LYSR"/>
    <property type="match status" value="1"/>
</dbReference>
<dbReference type="InterPro" id="IPR000847">
    <property type="entry name" value="LysR_HTH_N"/>
</dbReference>
<name>A0ABS3LRH7_9PROT</name>
<comment type="similarity">
    <text evidence="1">Belongs to the LysR transcriptional regulatory family.</text>
</comment>
<evidence type="ECO:0000259" key="5">
    <source>
        <dbReference type="PROSITE" id="PS50931"/>
    </source>
</evidence>
<keyword evidence="4" id="KW-0804">Transcription</keyword>
<dbReference type="SUPFAM" id="SSF53850">
    <property type="entry name" value="Periplasmic binding protein-like II"/>
    <property type="match status" value="1"/>
</dbReference>
<protein>
    <submittedName>
        <fullName evidence="6">LysR family transcriptional regulator</fullName>
    </submittedName>
</protein>
<keyword evidence="3" id="KW-0238">DNA-binding</keyword>
<proteinExistence type="inferred from homology"/>
<evidence type="ECO:0000256" key="2">
    <source>
        <dbReference type="ARBA" id="ARBA00023015"/>
    </source>
</evidence>
<dbReference type="SUPFAM" id="SSF46785">
    <property type="entry name" value="Winged helix' DNA-binding domain"/>
    <property type="match status" value="1"/>
</dbReference>
<dbReference type="PANTHER" id="PTHR30126">
    <property type="entry name" value="HTH-TYPE TRANSCRIPTIONAL REGULATOR"/>
    <property type="match status" value="1"/>
</dbReference>
<dbReference type="CDD" id="cd08427">
    <property type="entry name" value="PBP2_LTTR_like_2"/>
    <property type="match status" value="1"/>
</dbReference>
<sequence>MDTRFLETFLVVVERGSLAEAARTLNVTPAAVAQRINALEAEIGHTLLQRNGRTVQPTINAAAIVEQARVIVGQVNDLRSIAALDRPVGRLRVGAIPTMVTGLLPGVLRRFVQQFPGIDFHIVPGSSAQLLAMVQEGGLDAAFIVEPPFDLSKTYEFRTIRTERMIVIAPPEEPSDDPFEILRSNNFIRYGRNHWSGRLADSYMTRHNLRPHEQIELDSLESIAIMVNEGIGASLVPDWAPPWPAGLRLRKISLPSPAPQRRIGLVWGTLSPRERLIKRLLRAFDDSVAAPRARCPLHSEIGNARSASL</sequence>
<comment type="caution">
    <text evidence="6">The sequence shown here is derived from an EMBL/GenBank/DDBJ whole genome shotgun (WGS) entry which is preliminary data.</text>
</comment>
<evidence type="ECO:0000313" key="6">
    <source>
        <dbReference type="EMBL" id="MBO1358511.1"/>
    </source>
</evidence>
<dbReference type="Gene3D" id="1.10.10.10">
    <property type="entry name" value="Winged helix-like DNA-binding domain superfamily/Winged helix DNA-binding domain"/>
    <property type="match status" value="1"/>
</dbReference>
<evidence type="ECO:0000256" key="4">
    <source>
        <dbReference type="ARBA" id="ARBA00023163"/>
    </source>
</evidence>
<dbReference type="Pfam" id="PF03466">
    <property type="entry name" value="LysR_substrate"/>
    <property type="match status" value="1"/>
</dbReference>
<dbReference type="EMBL" id="JAFVMF010000001">
    <property type="protein sequence ID" value="MBO1358511.1"/>
    <property type="molecule type" value="Genomic_DNA"/>
</dbReference>
<accession>A0ABS3LRH7</accession>
<dbReference type="Proteomes" id="UP000664771">
    <property type="component" value="Unassembled WGS sequence"/>
</dbReference>
<dbReference type="PANTHER" id="PTHR30126:SF94">
    <property type="entry name" value="LYSR FAMILY TRANSCRIPTIONAL REGULATOR"/>
    <property type="match status" value="1"/>
</dbReference>
<reference evidence="6 7" key="1">
    <citation type="submission" date="2021-03" db="EMBL/GenBank/DDBJ databases">
        <title>The complete genome sequence of Acetobacter sacchari TBRC 11175.</title>
        <authorList>
            <person name="Charoenyingcharoen P."/>
            <person name="Yukphan P."/>
        </authorList>
    </citation>
    <scope>NUCLEOTIDE SEQUENCE [LARGE SCALE GENOMIC DNA]</scope>
    <source>
        <strain evidence="6 7">TBRC 11175</strain>
    </source>
</reference>
<dbReference type="InterPro" id="IPR005119">
    <property type="entry name" value="LysR_subst-bd"/>
</dbReference>
<organism evidence="6 7">
    <name type="scientific">Acetobacter sacchari</name>
    <dbReference type="NCBI Taxonomy" id="2661687"/>
    <lineage>
        <taxon>Bacteria</taxon>
        <taxon>Pseudomonadati</taxon>
        <taxon>Pseudomonadota</taxon>
        <taxon>Alphaproteobacteria</taxon>
        <taxon>Acetobacterales</taxon>
        <taxon>Acetobacteraceae</taxon>
        <taxon>Acetobacter</taxon>
    </lineage>
</organism>
<dbReference type="RefSeq" id="WP_207878736.1">
    <property type="nucleotide sequence ID" value="NZ_JAFVMF010000001.1"/>
</dbReference>
<keyword evidence="7" id="KW-1185">Reference proteome</keyword>
<dbReference type="InterPro" id="IPR036390">
    <property type="entry name" value="WH_DNA-bd_sf"/>
</dbReference>
<evidence type="ECO:0000313" key="7">
    <source>
        <dbReference type="Proteomes" id="UP000664771"/>
    </source>
</evidence>